<sequence length="80" mass="8527">MIRRAIALAMAALTASILLLTLSGTAHAAEKLERFTTKSACMDALYDLKPSVPGVPLSCEYEPCCEAGSGVFPWVLYAGY</sequence>
<evidence type="ECO:0000256" key="1">
    <source>
        <dbReference type="SAM" id="SignalP"/>
    </source>
</evidence>
<dbReference type="EMBL" id="SMKO01000076">
    <property type="protein sequence ID" value="TDD01512.1"/>
    <property type="molecule type" value="Genomic_DNA"/>
</dbReference>
<keyword evidence="1" id="KW-0732">Signal</keyword>
<evidence type="ECO:0000313" key="3">
    <source>
        <dbReference type="Proteomes" id="UP000295258"/>
    </source>
</evidence>
<reference evidence="2 3" key="1">
    <citation type="submission" date="2019-03" db="EMBL/GenBank/DDBJ databases">
        <title>Draft genome sequences of novel Actinobacteria.</title>
        <authorList>
            <person name="Sahin N."/>
            <person name="Ay H."/>
            <person name="Saygin H."/>
        </authorList>
    </citation>
    <scope>NUCLEOTIDE SEQUENCE [LARGE SCALE GENOMIC DNA]</scope>
    <source>
        <strain evidence="2 3">KC310</strain>
    </source>
</reference>
<feature type="signal peptide" evidence="1">
    <location>
        <begin position="1"/>
        <end position="28"/>
    </location>
</feature>
<protein>
    <recommendedName>
        <fullName evidence="4">Secreted protein</fullName>
    </recommendedName>
</protein>
<evidence type="ECO:0000313" key="2">
    <source>
        <dbReference type="EMBL" id="TDD01512.1"/>
    </source>
</evidence>
<dbReference type="RefSeq" id="WP_132597789.1">
    <property type="nucleotide sequence ID" value="NZ_SMKO01000076.1"/>
</dbReference>
<comment type="caution">
    <text evidence="2">The sequence shown here is derived from an EMBL/GenBank/DDBJ whole genome shotgun (WGS) entry which is preliminary data.</text>
</comment>
<evidence type="ECO:0008006" key="4">
    <source>
        <dbReference type="Google" id="ProtNLM"/>
    </source>
</evidence>
<keyword evidence="3" id="KW-1185">Reference proteome</keyword>
<gene>
    <name evidence="2" type="ORF">E1292_25785</name>
</gene>
<dbReference type="Proteomes" id="UP000295258">
    <property type="component" value="Unassembled WGS sequence"/>
</dbReference>
<proteinExistence type="predicted"/>
<organism evidence="2 3">
    <name type="scientific">Nonomuraea deserti</name>
    <dbReference type="NCBI Taxonomy" id="1848322"/>
    <lineage>
        <taxon>Bacteria</taxon>
        <taxon>Bacillati</taxon>
        <taxon>Actinomycetota</taxon>
        <taxon>Actinomycetes</taxon>
        <taxon>Streptosporangiales</taxon>
        <taxon>Streptosporangiaceae</taxon>
        <taxon>Nonomuraea</taxon>
    </lineage>
</organism>
<dbReference type="AlphaFoldDB" id="A0A4R4V932"/>
<accession>A0A4R4V932</accession>
<feature type="chain" id="PRO_5020868559" description="Secreted protein" evidence="1">
    <location>
        <begin position="29"/>
        <end position="80"/>
    </location>
</feature>
<name>A0A4R4V932_9ACTN</name>